<reference evidence="1" key="1">
    <citation type="submission" date="2025-08" db="UniProtKB">
        <authorList>
            <consortium name="Ensembl"/>
        </authorList>
    </citation>
    <scope>IDENTIFICATION</scope>
</reference>
<dbReference type="AlphaFoldDB" id="A0A3Q2Q5T0"/>
<name>A0A3Q2Q5T0_FUNHE</name>
<evidence type="ECO:0000313" key="2">
    <source>
        <dbReference type="Proteomes" id="UP000265000"/>
    </source>
</evidence>
<keyword evidence="2" id="KW-1185">Reference proteome</keyword>
<dbReference type="SUPFAM" id="SSF56219">
    <property type="entry name" value="DNase I-like"/>
    <property type="match status" value="1"/>
</dbReference>
<accession>A0A3Q2Q5T0</accession>
<sequence length="155" mass="17644">MWCVALLINKNLTFQLNYMEKDRSGRFILVDCLINANRVILVSLYGPNLDRPEFFNDLILKLAAIEAPCILGDDYNLVQKPLIDRSSPKLVTPTKSAVALAQDMNELGLGDVWHIRNPTSKDYSFYSKYFINLFPLLLDGDSENIFLETLNLSLL</sequence>
<dbReference type="InterPro" id="IPR036691">
    <property type="entry name" value="Endo/exonu/phosph_ase_sf"/>
</dbReference>
<proteinExistence type="predicted"/>
<dbReference type="Proteomes" id="UP000265000">
    <property type="component" value="Unplaced"/>
</dbReference>
<dbReference type="STRING" id="8078.ENSFHEP00000021876"/>
<protein>
    <recommendedName>
        <fullName evidence="3">Endonuclease/exonuclease/phosphatase domain-containing protein</fullName>
    </recommendedName>
</protein>
<evidence type="ECO:0008006" key="3">
    <source>
        <dbReference type="Google" id="ProtNLM"/>
    </source>
</evidence>
<dbReference type="Gene3D" id="3.60.10.10">
    <property type="entry name" value="Endonuclease/exonuclease/phosphatase"/>
    <property type="match status" value="1"/>
</dbReference>
<evidence type="ECO:0000313" key="1">
    <source>
        <dbReference type="Ensembl" id="ENSFHEP00000021876.1"/>
    </source>
</evidence>
<organism evidence="1 2">
    <name type="scientific">Fundulus heteroclitus</name>
    <name type="common">Killifish</name>
    <name type="synonym">Mummichog</name>
    <dbReference type="NCBI Taxonomy" id="8078"/>
    <lineage>
        <taxon>Eukaryota</taxon>
        <taxon>Metazoa</taxon>
        <taxon>Chordata</taxon>
        <taxon>Craniata</taxon>
        <taxon>Vertebrata</taxon>
        <taxon>Euteleostomi</taxon>
        <taxon>Actinopterygii</taxon>
        <taxon>Neopterygii</taxon>
        <taxon>Teleostei</taxon>
        <taxon>Neoteleostei</taxon>
        <taxon>Acanthomorphata</taxon>
        <taxon>Ovalentaria</taxon>
        <taxon>Atherinomorphae</taxon>
        <taxon>Cyprinodontiformes</taxon>
        <taxon>Fundulidae</taxon>
        <taxon>Fundulus</taxon>
    </lineage>
</organism>
<reference evidence="1" key="2">
    <citation type="submission" date="2025-09" db="UniProtKB">
        <authorList>
            <consortium name="Ensembl"/>
        </authorList>
    </citation>
    <scope>IDENTIFICATION</scope>
</reference>
<dbReference type="GeneTree" id="ENSGT01120000272313"/>
<dbReference type="Ensembl" id="ENSFHET00000014335.1">
    <property type="protein sequence ID" value="ENSFHEP00000021876.1"/>
    <property type="gene ID" value="ENSFHEG00000001917.1"/>
</dbReference>